<dbReference type="EMBL" id="GBRH01209482">
    <property type="protein sequence ID" value="JAD88413.1"/>
    <property type="molecule type" value="Transcribed_RNA"/>
</dbReference>
<organism evidence="1">
    <name type="scientific">Arundo donax</name>
    <name type="common">Giant reed</name>
    <name type="synonym">Donax arundinaceus</name>
    <dbReference type="NCBI Taxonomy" id="35708"/>
    <lineage>
        <taxon>Eukaryota</taxon>
        <taxon>Viridiplantae</taxon>
        <taxon>Streptophyta</taxon>
        <taxon>Embryophyta</taxon>
        <taxon>Tracheophyta</taxon>
        <taxon>Spermatophyta</taxon>
        <taxon>Magnoliopsida</taxon>
        <taxon>Liliopsida</taxon>
        <taxon>Poales</taxon>
        <taxon>Poaceae</taxon>
        <taxon>PACMAD clade</taxon>
        <taxon>Arundinoideae</taxon>
        <taxon>Arundineae</taxon>
        <taxon>Arundo</taxon>
    </lineage>
</organism>
<protein>
    <submittedName>
        <fullName evidence="1">Uncharacterized protein</fullName>
    </submittedName>
</protein>
<evidence type="ECO:0000313" key="1">
    <source>
        <dbReference type="EMBL" id="JAD88413.1"/>
    </source>
</evidence>
<name>A0A0A9DNZ5_ARUDO</name>
<reference evidence="1" key="2">
    <citation type="journal article" date="2015" name="Data Brief">
        <title>Shoot transcriptome of the giant reed, Arundo donax.</title>
        <authorList>
            <person name="Barrero R.A."/>
            <person name="Guerrero F.D."/>
            <person name="Moolhuijzen P."/>
            <person name="Goolsby J.A."/>
            <person name="Tidwell J."/>
            <person name="Bellgard S.E."/>
            <person name="Bellgard M.I."/>
        </authorList>
    </citation>
    <scope>NUCLEOTIDE SEQUENCE</scope>
    <source>
        <tissue evidence="1">Shoot tissue taken approximately 20 cm above the soil surface</tissue>
    </source>
</reference>
<dbReference type="AlphaFoldDB" id="A0A0A9DNZ5"/>
<reference evidence="1" key="1">
    <citation type="submission" date="2014-09" db="EMBL/GenBank/DDBJ databases">
        <authorList>
            <person name="Magalhaes I.L.F."/>
            <person name="Oliveira U."/>
            <person name="Santos F.R."/>
            <person name="Vidigal T.H.D.A."/>
            <person name="Brescovit A.D."/>
            <person name="Santos A.J."/>
        </authorList>
    </citation>
    <scope>NUCLEOTIDE SEQUENCE</scope>
    <source>
        <tissue evidence="1">Shoot tissue taken approximately 20 cm above the soil surface</tissue>
    </source>
</reference>
<sequence length="23" mass="2420">MGGLARRVRVESRGLGFWSGNGG</sequence>
<accession>A0A0A9DNZ5</accession>
<proteinExistence type="predicted"/>